<reference evidence="1 2" key="1">
    <citation type="submission" date="2016-10" db="EMBL/GenBank/DDBJ databases">
        <authorList>
            <person name="de Groot N.N."/>
        </authorList>
    </citation>
    <scope>NUCLEOTIDE SEQUENCE [LARGE SCALE GENOMIC DNA]</scope>
    <source>
        <strain evidence="1 2">DSM 44892</strain>
    </source>
</reference>
<dbReference type="PROSITE" id="PS50966">
    <property type="entry name" value="ZF_SWIM"/>
    <property type="match status" value="1"/>
</dbReference>
<proteinExistence type="predicted"/>
<dbReference type="InterPro" id="IPR007527">
    <property type="entry name" value="Znf_SWIM"/>
</dbReference>
<accession>A0A1G8LZ54</accession>
<dbReference type="EMBL" id="FNDN01000009">
    <property type="protein sequence ID" value="SDI60777.1"/>
    <property type="molecule type" value="Genomic_DNA"/>
</dbReference>
<evidence type="ECO:0000313" key="2">
    <source>
        <dbReference type="Proteomes" id="UP000183263"/>
    </source>
</evidence>
<dbReference type="PANTHER" id="PTHR38133:SF1">
    <property type="entry name" value="SLR1429 PROTEIN"/>
    <property type="match status" value="1"/>
</dbReference>
<organism evidence="1 2">
    <name type="scientific">Rhodococcus triatomae</name>
    <dbReference type="NCBI Taxonomy" id="300028"/>
    <lineage>
        <taxon>Bacteria</taxon>
        <taxon>Bacillati</taxon>
        <taxon>Actinomycetota</taxon>
        <taxon>Actinomycetes</taxon>
        <taxon>Mycobacteriales</taxon>
        <taxon>Nocardiaceae</taxon>
        <taxon>Rhodococcus</taxon>
    </lineage>
</organism>
<dbReference type="AlphaFoldDB" id="A0A1G8LZ54"/>
<dbReference type="OrthoDB" id="188274at2"/>
<dbReference type="PANTHER" id="PTHR38133">
    <property type="entry name" value="SLR1429 PROTEIN"/>
    <property type="match status" value="1"/>
</dbReference>
<dbReference type="Pfam" id="PF04434">
    <property type="entry name" value="SWIM"/>
    <property type="match status" value="1"/>
</dbReference>
<dbReference type="Proteomes" id="UP000183263">
    <property type="component" value="Unassembled WGS sequence"/>
</dbReference>
<gene>
    <name evidence="1" type="ORF">SAMN05444695_10948</name>
</gene>
<protein>
    <submittedName>
        <fullName evidence="1">Uncharacterized conserved protein, contains Zn finger domain</fullName>
    </submittedName>
</protein>
<dbReference type="RefSeq" id="WP_072736908.1">
    <property type="nucleotide sequence ID" value="NZ_CP048813.1"/>
</dbReference>
<keyword evidence="2" id="KW-1185">Reference proteome</keyword>
<dbReference type="GO" id="GO:0008270">
    <property type="term" value="F:zinc ion binding"/>
    <property type="evidence" value="ECO:0007669"/>
    <property type="project" value="InterPro"/>
</dbReference>
<sequence length="256" mass="27678">MSERDPRGSFRDYGRRRPVVGGVEARSRRGAFARNWWGRAFVDAVEAVGDAGRLSRGRTYARSGQVVALDITPGLIRAEVQGSQIQPFTASVSVRPLTTDEIEELSATVRRQPGALATLAGGTVPENLAPLLLPDGAAAFDFDCTCPDDGWPCKHAAAIVYLAAERIDIDPLLVLTLRGVRLDALMDAVGGGGPGSDEDWYGESTRLPRLPGVEFSAAIEDLDPLLLRGALRTVDPDGREVERTIAELADLYRRLR</sequence>
<evidence type="ECO:0000313" key="1">
    <source>
        <dbReference type="EMBL" id="SDI60777.1"/>
    </source>
</evidence>
<name>A0A1G8LZ54_9NOCA</name>